<accession>A0A1E3WG63</accession>
<dbReference type="OrthoDB" id="7802453at2"/>
<evidence type="ECO:0000313" key="3">
    <source>
        <dbReference type="Proteomes" id="UP000095131"/>
    </source>
</evidence>
<organism evidence="2 3">
    <name type="scientific">Vibrio scophthalmi</name>
    <dbReference type="NCBI Taxonomy" id="45658"/>
    <lineage>
        <taxon>Bacteria</taxon>
        <taxon>Pseudomonadati</taxon>
        <taxon>Pseudomonadota</taxon>
        <taxon>Gammaproteobacteria</taxon>
        <taxon>Vibrionales</taxon>
        <taxon>Vibrionaceae</taxon>
        <taxon>Vibrio</taxon>
    </lineage>
</organism>
<feature type="domain" description="GmrSD restriction endonucleases N-terminal" evidence="1">
    <location>
        <begin position="55"/>
        <end position="196"/>
    </location>
</feature>
<evidence type="ECO:0000259" key="1">
    <source>
        <dbReference type="Pfam" id="PF03235"/>
    </source>
</evidence>
<dbReference type="Pfam" id="PF03235">
    <property type="entry name" value="GmrSD_N"/>
    <property type="match status" value="1"/>
</dbReference>
<gene>
    <name evidence="2" type="ORF">VSF3289_03879</name>
</gene>
<dbReference type="PANTHER" id="PTHR39639">
    <property type="entry name" value="CHROMOSOME 16, WHOLE GENOME SHOTGUN SEQUENCE"/>
    <property type="match status" value="1"/>
</dbReference>
<reference evidence="2 3" key="1">
    <citation type="submission" date="2016-08" db="EMBL/GenBank/DDBJ databases">
        <title>Genome sequencing of Vibrio scophthalmi strain FP3289, an isolated from Paralichthys olivaceus.</title>
        <authorList>
            <person name="Han H.-J."/>
        </authorList>
    </citation>
    <scope>NUCLEOTIDE SEQUENCE [LARGE SCALE GENOMIC DNA]</scope>
    <source>
        <strain evidence="2 3">FP3289</strain>
    </source>
</reference>
<comment type="caution">
    <text evidence="2">The sequence shown here is derived from an EMBL/GenBank/DDBJ whole genome shotgun (WGS) entry which is preliminary data.</text>
</comment>
<dbReference type="AlphaFoldDB" id="A0A1E3WG63"/>
<name>A0A1E3WG63_9VIBR</name>
<dbReference type="PANTHER" id="PTHR39639:SF1">
    <property type="entry name" value="DUF262 DOMAIN-CONTAINING PROTEIN"/>
    <property type="match status" value="1"/>
</dbReference>
<dbReference type="InterPro" id="IPR004919">
    <property type="entry name" value="GmrSD_N"/>
</dbReference>
<dbReference type="PATRIC" id="fig|45658.8.peg.3852"/>
<evidence type="ECO:0000313" key="2">
    <source>
        <dbReference type="EMBL" id="ODS04740.1"/>
    </source>
</evidence>
<sequence length="397" mass="45591">MSENSSGINNENQVSLFEEEHKVEYEDSGNPLEVHPWDPEKIRITTKHFSLREVVDQILDGDIDLSPDFQREYVWSDKQKTRLVESVLLGIPLPAFYFNQEIDGSYQIVDGVQRLSTISAFMRDFHCLRSTHLEYLKDYDGMKFSDLGTLETRRFRSTQIVVHVIEPTTPTDIKYDIFSRVNTLGSPLKPQEIRHAMSTSRSRNFLSSFVENKYFDEATDFNFWKKGEDGKPVRNSGRMTDREIALRFCAFKTSSLDEYREFSSLDRFLVNFTERLDGKSSETAISDEEMDALLSSFERAMEAATYILGDSAFRRIEDGKRRGPINRAIFESQSIALSAFPLDQLLDKSNEVREILIGLFQDPDYTKSVTVGTGAPNSVKTRITVPIVQLMELLNDQ</sequence>
<protein>
    <recommendedName>
        <fullName evidence="1">GmrSD restriction endonucleases N-terminal domain-containing protein</fullName>
    </recommendedName>
</protein>
<proteinExistence type="predicted"/>
<dbReference type="EMBL" id="MDCJ01000007">
    <property type="protein sequence ID" value="ODS04740.1"/>
    <property type="molecule type" value="Genomic_DNA"/>
</dbReference>
<dbReference type="RefSeq" id="WP_083239676.1">
    <property type="nucleotide sequence ID" value="NZ_MDCJ01000007.1"/>
</dbReference>
<dbReference type="Proteomes" id="UP000095131">
    <property type="component" value="Unassembled WGS sequence"/>
</dbReference>